<dbReference type="Proteomes" id="UP001244563">
    <property type="component" value="Unassembled WGS sequence"/>
</dbReference>
<sequence length="42" mass="4375">MSASITRVKRDISPAVVKAAKVGGVTAALFATLSVVKQFVAW</sequence>
<evidence type="ECO:0000313" key="2">
    <source>
        <dbReference type="Proteomes" id="UP001244563"/>
    </source>
</evidence>
<dbReference type="RefSeq" id="WP_269453303.1">
    <property type="nucleotide sequence ID" value="NZ_BDDW01000004.1"/>
</dbReference>
<name>A0ABT9TME0_PAENI</name>
<accession>A0ABT9TME0</accession>
<dbReference type="EMBL" id="JAUSSW010000006">
    <property type="protein sequence ID" value="MDQ0102834.1"/>
    <property type="molecule type" value="Genomic_DNA"/>
</dbReference>
<proteinExistence type="predicted"/>
<evidence type="ECO:0000313" key="1">
    <source>
        <dbReference type="EMBL" id="MDQ0102834.1"/>
    </source>
</evidence>
<reference evidence="1 2" key="1">
    <citation type="submission" date="2023-07" db="EMBL/GenBank/DDBJ databases">
        <title>Sorghum-associated microbial communities from plants grown in Nebraska, USA.</title>
        <authorList>
            <person name="Schachtman D."/>
        </authorList>
    </citation>
    <scope>NUCLEOTIDE SEQUENCE [LARGE SCALE GENOMIC DNA]</scope>
    <source>
        <strain evidence="1 2">CC523</strain>
    </source>
</reference>
<protein>
    <submittedName>
        <fullName evidence="1">Uncharacterized protein</fullName>
    </submittedName>
</protein>
<organism evidence="1 2">
    <name type="scientific">Paenarthrobacter nicotinovorans</name>
    <name type="common">Arthrobacter nicotinovorans</name>
    <dbReference type="NCBI Taxonomy" id="29320"/>
    <lineage>
        <taxon>Bacteria</taxon>
        <taxon>Bacillati</taxon>
        <taxon>Actinomycetota</taxon>
        <taxon>Actinomycetes</taxon>
        <taxon>Micrococcales</taxon>
        <taxon>Micrococcaceae</taxon>
        <taxon>Paenarthrobacter</taxon>
    </lineage>
</organism>
<keyword evidence="2" id="KW-1185">Reference proteome</keyword>
<gene>
    <name evidence="1" type="ORF">J2T10_002487</name>
</gene>
<comment type="caution">
    <text evidence="1">The sequence shown here is derived from an EMBL/GenBank/DDBJ whole genome shotgun (WGS) entry which is preliminary data.</text>
</comment>